<dbReference type="AlphaFoldDB" id="A0A0X9F6Z9"/>
<evidence type="ECO:0000259" key="8">
    <source>
        <dbReference type="Pfam" id="PF20684"/>
    </source>
</evidence>
<protein>
    <submittedName>
        <fullName evidence="9">Decarboxylase_GME6026</fullName>
    </submittedName>
</protein>
<keyword evidence="4 7" id="KW-0472">Membrane</keyword>
<feature type="transmembrane region" description="Helical" evidence="7">
    <location>
        <begin position="23"/>
        <end position="42"/>
    </location>
</feature>
<feature type="domain" description="Rhodopsin" evidence="8">
    <location>
        <begin position="38"/>
        <end position="272"/>
    </location>
</feature>
<sequence length="371" mass="40780">MAENELTPPSNLPTPGAGHRVNAVIWVLISLSTVFLGLRVFYKLKTGRGLWLDDWVLTASWLVLIASGVLISLCVSAVFIRHNQDDRMGAHDVGMLSTVAGTLFFVSATWSKTSFAITLFRIAGPRLKIALRVIMISMNIITYVSLILRWVQCRPARMIWDSHAAGVCWNRNLILSFTIFTAAYSAVMDFVLAALPWPIIIKLRIRTSEKIGISVAMSMGLCAGITSIVKCTKFSVLRNDDFGDSVFELAIWSVAEIATTIMAASIPVLRCALMHEAAGSIRLTRPLTFIRDRSQKVASKVRSNNPSLSASRRSKMVMSPDNFVSEERAALGSEDGIPKMDGSHVQLTRNGVDDAIDPELERGSLSDPPWV</sequence>
<evidence type="ECO:0000256" key="1">
    <source>
        <dbReference type="ARBA" id="ARBA00004141"/>
    </source>
</evidence>
<feature type="region of interest" description="Disordered" evidence="6">
    <location>
        <begin position="328"/>
        <end position="371"/>
    </location>
</feature>
<evidence type="ECO:0000256" key="6">
    <source>
        <dbReference type="SAM" id="MobiDB-lite"/>
    </source>
</evidence>
<dbReference type="Pfam" id="PF20684">
    <property type="entry name" value="Fung_rhodopsin"/>
    <property type="match status" value="1"/>
</dbReference>
<evidence type="ECO:0000256" key="4">
    <source>
        <dbReference type="ARBA" id="ARBA00023136"/>
    </source>
</evidence>
<keyword evidence="2 7" id="KW-0812">Transmembrane</keyword>
<evidence type="ECO:0000256" key="2">
    <source>
        <dbReference type="ARBA" id="ARBA00022692"/>
    </source>
</evidence>
<feature type="transmembrane region" description="Helical" evidence="7">
    <location>
        <begin position="172"/>
        <end position="199"/>
    </location>
</feature>
<feature type="transmembrane region" description="Helical" evidence="7">
    <location>
        <begin position="54"/>
        <end position="80"/>
    </location>
</feature>
<reference evidence="9" key="1">
    <citation type="submission" date="2015-01" db="EMBL/GenBank/DDBJ databases">
        <title>Decarboxylase from Daldinia eschscholzii IFB-TL01.</title>
        <authorList>
            <person name="Wang G."/>
            <person name="Tan R.X."/>
        </authorList>
    </citation>
    <scope>NUCLEOTIDE SEQUENCE</scope>
    <source>
        <strain evidence="9">IFB-TL01</strain>
    </source>
</reference>
<dbReference type="InterPro" id="IPR052337">
    <property type="entry name" value="SAT4-like"/>
</dbReference>
<keyword evidence="3 7" id="KW-1133">Transmembrane helix</keyword>
<organism evidence="9">
    <name type="scientific">Daldinia eschscholzii IFB-TL01</name>
    <dbReference type="NCBI Taxonomy" id="1169046"/>
    <lineage>
        <taxon>Eukaryota</taxon>
        <taxon>Fungi</taxon>
        <taxon>Dikarya</taxon>
        <taxon>Ascomycota</taxon>
        <taxon>Pezizomycotina</taxon>
        <taxon>Sordariomycetes</taxon>
        <taxon>Xylariomycetidae</taxon>
        <taxon>Xylariales</taxon>
        <taxon>Hypoxylaceae</taxon>
        <taxon>Daldinia</taxon>
    </lineage>
</organism>
<dbReference type="PANTHER" id="PTHR33048">
    <property type="entry name" value="PTH11-LIKE INTEGRAL MEMBRANE PROTEIN (AFU_ORTHOLOGUE AFUA_5G11245)"/>
    <property type="match status" value="1"/>
</dbReference>
<dbReference type="PANTHER" id="PTHR33048:SF42">
    <property type="entry name" value="INTEGRAL MEMBRANE PROTEIN"/>
    <property type="match status" value="1"/>
</dbReference>
<accession>A0A0X9F6Z9</accession>
<proteinExistence type="evidence at transcript level"/>
<dbReference type="InterPro" id="IPR049326">
    <property type="entry name" value="Rhodopsin_dom_fungi"/>
</dbReference>
<comment type="subcellular location">
    <subcellularLocation>
        <location evidence="1">Membrane</location>
        <topology evidence="1">Multi-pass membrane protein</topology>
    </subcellularLocation>
</comment>
<evidence type="ECO:0000256" key="7">
    <source>
        <dbReference type="SAM" id="Phobius"/>
    </source>
</evidence>
<feature type="transmembrane region" description="Helical" evidence="7">
    <location>
        <begin position="129"/>
        <end position="152"/>
    </location>
</feature>
<name>A0A0X9F6Z9_9PEZI</name>
<dbReference type="GO" id="GO:0016020">
    <property type="term" value="C:membrane"/>
    <property type="evidence" value="ECO:0007669"/>
    <property type="project" value="UniProtKB-SubCell"/>
</dbReference>
<evidence type="ECO:0000256" key="5">
    <source>
        <dbReference type="ARBA" id="ARBA00038359"/>
    </source>
</evidence>
<evidence type="ECO:0000256" key="3">
    <source>
        <dbReference type="ARBA" id="ARBA00022989"/>
    </source>
</evidence>
<evidence type="ECO:0000313" key="9">
    <source>
        <dbReference type="EMBL" id="ALM31983.1"/>
    </source>
</evidence>
<dbReference type="EMBL" id="KP644184">
    <property type="protein sequence ID" value="ALM31983.1"/>
    <property type="molecule type" value="mRNA"/>
</dbReference>
<comment type="similarity">
    <text evidence="5">Belongs to the SAT4 family.</text>
</comment>